<protein>
    <submittedName>
        <fullName evidence="2">Uncharacterized protein</fullName>
    </submittedName>
</protein>
<name>A0A150FTM8_GONPE</name>
<organism evidence="2 3">
    <name type="scientific">Gonium pectorale</name>
    <name type="common">Green alga</name>
    <dbReference type="NCBI Taxonomy" id="33097"/>
    <lineage>
        <taxon>Eukaryota</taxon>
        <taxon>Viridiplantae</taxon>
        <taxon>Chlorophyta</taxon>
        <taxon>core chlorophytes</taxon>
        <taxon>Chlorophyceae</taxon>
        <taxon>CS clade</taxon>
        <taxon>Chlamydomonadales</taxon>
        <taxon>Volvocaceae</taxon>
        <taxon>Gonium</taxon>
    </lineage>
</organism>
<sequence>MITRFNREREHIVNLVTSPAGAANAQALKAACEGPADKALQQLSAYAAGAVATFVGLAAKLGGMLLDMGPAMAVVDWFAGSGSAGANTAQRAWVSTAAQTINEAEVIRPPFQPEQWRQGMGPFFASLRRLRDLLQQAEQQLAQLANTELYKAAFRGQRSAADTSSARGRAGAAAATGGSGAAVPRPAGGQTGRRAEGGEGGARAGLRPPGVLEQVLEAVNAELVRDRRPPLTRDGLFGAVRALRDPAVCVNHSLLGQPCRPPRGGACPWEHSSAGTLASRVLSYVRAQVNSQ</sequence>
<accession>A0A150FTM8</accession>
<comment type="caution">
    <text evidence="2">The sequence shown here is derived from an EMBL/GenBank/DDBJ whole genome shotgun (WGS) entry which is preliminary data.</text>
</comment>
<dbReference type="Proteomes" id="UP000075714">
    <property type="component" value="Unassembled WGS sequence"/>
</dbReference>
<proteinExistence type="predicted"/>
<evidence type="ECO:0000313" key="3">
    <source>
        <dbReference type="Proteomes" id="UP000075714"/>
    </source>
</evidence>
<evidence type="ECO:0000313" key="2">
    <source>
        <dbReference type="EMBL" id="KXZ40959.1"/>
    </source>
</evidence>
<feature type="compositionally biased region" description="Low complexity" evidence="1">
    <location>
        <begin position="160"/>
        <end position="176"/>
    </location>
</feature>
<dbReference type="EMBL" id="LSYV01001130">
    <property type="protein sequence ID" value="KXZ40959.1"/>
    <property type="molecule type" value="Genomic_DNA"/>
</dbReference>
<dbReference type="AlphaFoldDB" id="A0A150FTM8"/>
<feature type="region of interest" description="Disordered" evidence="1">
    <location>
        <begin position="160"/>
        <end position="208"/>
    </location>
</feature>
<reference evidence="3" key="1">
    <citation type="journal article" date="2016" name="Nat. Commun.">
        <title>The Gonium pectorale genome demonstrates co-option of cell cycle regulation during the evolution of multicellularity.</title>
        <authorList>
            <person name="Hanschen E.R."/>
            <person name="Marriage T.N."/>
            <person name="Ferris P.J."/>
            <person name="Hamaji T."/>
            <person name="Toyoda A."/>
            <person name="Fujiyama A."/>
            <person name="Neme R."/>
            <person name="Noguchi H."/>
            <person name="Minakuchi Y."/>
            <person name="Suzuki M."/>
            <person name="Kawai-Toyooka H."/>
            <person name="Smith D.R."/>
            <person name="Sparks H."/>
            <person name="Anderson J."/>
            <person name="Bakaric R."/>
            <person name="Luria V."/>
            <person name="Karger A."/>
            <person name="Kirschner M.W."/>
            <person name="Durand P.M."/>
            <person name="Michod R.E."/>
            <person name="Nozaki H."/>
            <person name="Olson B.J."/>
        </authorList>
    </citation>
    <scope>NUCLEOTIDE SEQUENCE [LARGE SCALE GENOMIC DNA]</scope>
    <source>
        <strain evidence="3">NIES-2863</strain>
    </source>
</reference>
<keyword evidence="3" id="KW-1185">Reference proteome</keyword>
<evidence type="ECO:0000256" key="1">
    <source>
        <dbReference type="SAM" id="MobiDB-lite"/>
    </source>
</evidence>
<gene>
    <name evidence="2" type="ORF">GPECTOR_1136g408</name>
</gene>